<dbReference type="EMBL" id="MT141715">
    <property type="protein sequence ID" value="QJA69554.1"/>
    <property type="molecule type" value="Genomic_DNA"/>
</dbReference>
<dbReference type="EMBL" id="MT142567">
    <property type="protein sequence ID" value="QJA85306.1"/>
    <property type="molecule type" value="Genomic_DNA"/>
</dbReference>
<gene>
    <name evidence="1" type="ORF">MM415A04507_0013</name>
    <name evidence="2" type="ORF">MM415B02232_0002</name>
    <name evidence="3" type="ORF">MM415B02232_0005</name>
</gene>
<dbReference type="AlphaFoldDB" id="A0A6M3KT36"/>
<evidence type="ECO:0000313" key="3">
    <source>
        <dbReference type="EMBL" id="QJA85306.1"/>
    </source>
</evidence>
<dbReference type="EMBL" id="MT142567">
    <property type="protein sequence ID" value="QJA85303.1"/>
    <property type="molecule type" value="Genomic_DNA"/>
</dbReference>
<protein>
    <submittedName>
        <fullName evidence="2">Uncharacterized protein</fullName>
    </submittedName>
</protein>
<organism evidence="2">
    <name type="scientific">viral metagenome</name>
    <dbReference type="NCBI Taxonomy" id="1070528"/>
    <lineage>
        <taxon>unclassified sequences</taxon>
        <taxon>metagenomes</taxon>
        <taxon>organismal metagenomes</taxon>
    </lineage>
</organism>
<evidence type="ECO:0000313" key="1">
    <source>
        <dbReference type="EMBL" id="QJA69554.1"/>
    </source>
</evidence>
<reference evidence="2" key="1">
    <citation type="submission" date="2020-03" db="EMBL/GenBank/DDBJ databases">
        <title>The deep terrestrial virosphere.</title>
        <authorList>
            <person name="Holmfeldt K."/>
            <person name="Nilsson E."/>
            <person name="Simone D."/>
            <person name="Lopez-Fernandez M."/>
            <person name="Wu X."/>
            <person name="de Brujin I."/>
            <person name="Lundin D."/>
            <person name="Andersson A."/>
            <person name="Bertilsson S."/>
            <person name="Dopson M."/>
        </authorList>
    </citation>
    <scope>NUCLEOTIDE SEQUENCE</scope>
    <source>
        <strain evidence="1">MM415A04507</strain>
        <strain evidence="2">MM415B02232</strain>
    </source>
</reference>
<sequence length="91" mass="10512">MKKLKRVWKPLDVGGKRLYAVKLEYFAKDTGYRVYGNVEPPLLVMANSPRAAARLVHKIYNLPNCPIRTECYGKPTTVLMPESWWQDGIPY</sequence>
<proteinExistence type="predicted"/>
<name>A0A6M3KT36_9ZZZZ</name>
<accession>A0A6M3KT36</accession>
<evidence type="ECO:0000313" key="2">
    <source>
        <dbReference type="EMBL" id="QJA85303.1"/>
    </source>
</evidence>